<keyword evidence="2" id="KW-1185">Reference proteome</keyword>
<dbReference type="Proteomes" id="UP001060215">
    <property type="component" value="Chromosome 7"/>
</dbReference>
<evidence type="ECO:0000313" key="1">
    <source>
        <dbReference type="EMBL" id="KAI8007374.1"/>
    </source>
</evidence>
<name>A0ACC0H328_9ERIC</name>
<gene>
    <name evidence="1" type="ORF">LOK49_LG07G00234</name>
</gene>
<reference evidence="1 2" key="1">
    <citation type="journal article" date="2022" name="Plant J.">
        <title>Chromosome-level genome of Camellia lanceoleosa provides a valuable resource for understanding genome evolution and self-incompatibility.</title>
        <authorList>
            <person name="Gong W."/>
            <person name="Xiao S."/>
            <person name="Wang L."/>
            <person name="Liao Z."/>
            <person name="Chang Y."/>
            <person name="Mo W."/>
            <person name="Hu G."/>
            <person name="Li W."/>
            <person name="Zhao G."/>
            <person name="Zhu H."/>
            <person name="Hu X."/>
            <person name="Ji K."/>
            <person name="Xiang X."/>
            <person name="Song Q."/>
            <person name="Yuan D."/>
            <person name="Jin S."/>
            <person name="Zhang L."/>
        </authorList>
    </citation>
    <scope>NUCLEOTIDE SEQUENCE [LARGE SCALE GENOMIC DNA]</scope>
    <source>
        <strain evidence="1">SQ_2022a</strain>
    </source>
</reference>
<dbReference type="EMBL" id="CM045764">
    <property type="protein sequence ID" value="KAI8007374.1"/>
    <property type="molecule type" value="Genomic_DNA"/>
</dbReference>
<evidence type="ECO:0000313" key="2">
    <source>
        <dbReference type="Proteomes" id="UP001060215"/>
    </source>
</evidence>
<sequence>MTSLDWQKVMVGCFEKMDKEVSDYGRAAKADSAAALSEVTVGLTAMVGEEEVVVANCGNSRVVLSRGGVAISLADDHKPDRPDELERIEGASRRVINWNGASSPGDVVSNNFTCQVVRRCLDGRMKRRKLNGSRFSEAVNESHIAEAATVLTELAMARGSRDNISVVVVELNNSGKCRV</sequence>
<proteinExistence type="predicted"/>
<organism evidence="1 2">
    <name type="scientific">Camellia lanceoleosa</name>
    <dbReference type="NCBI Taxonomy" id="1840588"/>
    <lineage>
        <taxon>Eukaryota</taxon>
        <taxon>Viridiplantae</taxon>
        <taxon>Streptophyta</taxon>
        <taxon>Embryophyta</taxon>
        <taxon>Tracheophyta</taxon>
        <taxon>Spermatophyta</taxon>
        <taxon>Magnoliopsida</taxon>
        <taxon>eudicotyledons</taxon>
        <taxon>Gunneridae</taxon>
        <taxon>Pentapetalae</taxon>
        <taxon>asterids</taxon>
        <taxon>Ericales</taxon>
        <taxon>Theaceae</taxon>
        <taxon>Camellia</taxon>
    </lineage>
</organism>
<comment type="caution">
    <text evidence="1">The sequence shown here is derived from an EMBL/GenBank/DDBJ whole genome shotgun (WGS) entry which is preliminary data.</text>
</comment>
<accession>A0ACC0H328</accession>
<protein>
    <submittedName>
        <fullName evidence="1">Uncharacterized protein</fullName>
    </submittedName>
</protein>